<dbReference type="GO" id="GO:0032040">
    <property type="term" value="C:small-subunit processome"/>
    <property type="evidence" value="ECO:0007669"/>
    <property type="project" value="InterPro"/>
</dbReference>
<feature type="domain" description="Anaphase-promoting complex subunit 4-like WD40" evidence="7">
    <location>
        <begin position="25"/>
        <end position="100"/>
    </location>
</feature>
<evidence type="ECO:0000259" key="6">
    <source>
        <dbReference type="Pfam" id="PF08625"/>
    </source>
</evidence>
<keyword evidence="4" id="KW-0539">Nucleus</keyword>
<dbReference type="InterPro" id="IPR015943">
    <property type="entry name" value="WD40/YVTN_repeat-like_dom_sf"/>
</dbReference>
<dbReference type="GO" id="GO:0000480">
    <property type="term" value="P:endonucleolytic cleavage in 5'-ETS of tricistronic rRNA transcript (SSU-rRNA, 5.8S rRNA, LSU-rRNA)"/>
    <property type="evidence" value="ECO:0007669"/>
    <property type="project" value="TreeGrafter"/>
</dbReference>
<dbReference type="GeneID" id="62194487"/>
<feature type="repeat" description="WD" evidence="5">
    <location>
        <begin position="182"/>
        <end position="223"/>
    </location>
</feature>
<dbReference type="SUPFAM" id="SSF50978">
    <property type="entry name" value="WD40 repeat-like"/>
    <property type="match status" value="1"/>
</dbReference>
<dbReference type="GO" id="GO:0034511">
    <property type="term" value="F:U3 snoRNA binding"/>
    <property type="evidence" value="ECO:0007669"/>
    <property type="project" value="TreeGrafter"/>
</dbReference>
<dbReference type="Pfam" id="PF12894">
    <property type="entry name" value="ANAPC4_WD40"/>
    <property type="match status" value="1"/>
</dbReference>
<evidence type="ECO:0008006" key="10">
    <source>
        <dbReference type="Google" id="ProtNLM"/>
    </source>
</evidence>
<feature type="repeat" description="WD" evidence="5">
    <location>
        <begin position="553"/>
        <end position="594"/>
    </location>
</feature>
<dbReference type="SMART" id="SM00320">
    <property type="entry name" value="WD40"/>
    <property type="match status" value="11"/>
</dbReference>
<evidence type="ECO:0000313" key="8">
    <source>
        <dbReference type="EMBL" id="QPG73772.1"/>
    </source>
</evidence>
<feature type="repeat" description="WD" evidence="5">
    <location>
        <begin position="595"/>
        <end position="636"/>
    </location>
</feature>
<dbReference type="Pfam" id="PF08625">
    <property type="entry name" value="Utp13"/>
    <property type="match status" value="1"/>
</dbReference>
<accession>A0A875S0Y2</accession>
<dbReference type="SUPFAM" id="SSF50998">
    <property type="entry name" value="Quinoprotein alcohol dehydrogenase-like"/>
    <property type="match status" value="1"/>
</dbReference>
<feature type="repeat" description="WD" evidence="5">
    <location>
        <begin position="511"/>
        <end position="552"/>
    </location>
</feature>
<dbReference type="PROSITE" id="PS50294">
    <property type="entry name" value="WD_REPEATS_REGION"/>
    <property type="match status" value="5"/>
</dbReference>
<reference evidence="8" key="1">
    <citation type="submission" date="2020-10" db="EMBL/GenBank/DDBJ databases">
        <authorList>
            <person name="Roach M.J.R."/>
        </authorList>
    </citation>
    <scope>NUCLEOTIDE SEQUENCE</scope>
    <source>
        <strain evidence="8">CBS 1945</strain>
    </source>
</reference>
<dbReference type="InterPro" id="IPR036322">
    <property type="entry name" value="WD40_repeat_dom_sf"/>
</dbReference>
<dbReference type="Pfam" id="PF00400">
    <property type="entry name" value="WD40"/>
    <property type="match status" value="7"/>
</dbReference>
<evidence type="ECO:0000256" key="2">
    <source>
        <dbReference type="ARBA" id="ARBA00022574"/>
    </source>
</evidence>
<evidence type="ECO:0000259" key="7">
    <source>
        <dbReference type="Pfam" id="PF12894"/>
    </source>
</evidence>
<dbReference type="InterPro" id="IPR019775">
    <property type="entry name" value="WD40_repeat_CS"/>
</dbReference>
<organism evidence="8 9">
    <name type="scientific">Eeniella nana</name>
    <name type="common">Yeast</name>
    <name type="synonym">Brettanomyces nanus</name>
    <dbReference type="NCBI Taxonomy" id="13502"/>
    <lineage>
        <taxon>Eukaryota</taxon>
        <taxon>Fungi</taxon>
        <taxon>Dikarya</taxon>
        <taxon>Ascomycota</taxon>
        <taxon>Saccharomycotina</taxon>
        <taxon>Pichiomycetes</taxon>
        <taxon>Pichiales</taxon>
        <taxon>Pichiaceae</taxon>
        <taxon>Brettanomyces</taxon>
    </lineage>
</organism>
<name>A0A875S0Y2_EENNA</name>
<feature type="repeat" description="WD" evidence="5">
    <location>
        <begin position="366"/>
        <end position="407"/>
    </location>
</feature>
<dbReference type="InterPro" id="IPR024977">
    <property type="entry name" value="Apc4-like_WD40_dom"/>
</dbReference>
<feature type="repeat" description="WD" evidence="5">
    <location>
        <begin position="469"/>
        <end position="510"/>
    </location>
</feature>
<dbReference type="AlphaFoldDB" id="A0A875S0Y2"/>
<dbReference type="PANTHER" id="PTHR19854:SF15">
    <property type="entry name" value="TRANSDUCIN BETA-LIKE PROTEIN 3"/>
    <property type="match status" value="1"/>
</dbReference>
<protein>
    <recommendedName>
        <fullName evidence="10">U3 small nucleolar RNA-associated protein 13 C-terminal domain-containing protein</fullName>
    </recommendedName>
</protein>
<dbReference type="InterPro" id="IPR001680">
    <property type="entry name" value="WD40_rpt"/>
</dbReference>
<dbReference type="GO" id="GO:0030686">
    <property type="term" value="C:90S preribosome"/>
    <property type="evidence" value="ECO:0007669"/>
    <property type="project" value="TreeGrafter"/>
</dbReference>
<feature type="domain" description="U3 small nucleolar RNA-associated protein 13 C-terminal" evidence="6">
    <location>
        <begin position="648"/>
        <end position="788"/>
    </location>
</feature>
<dbReference type="PROSITE" id="PS50082">
    <property type="entry name" value="WD_REPEATS_2"/>
    <property type="match status" value="6"/>
</dbReference>
<dbReference type="Proteomes" id="UP000662931">
    <property type="component" value="Chromosome 1"/>
</dbReference>
<keyword evidence="3" id="KW-0677">Repeat</keyword>
<dbReference type="KEGG" id="bnn:FOA43_001086"/>
<comment type="subcellular location">
    <subcellularLocation>
        <location evidence="1">Nucleus</location>
        <location evidence="1">Nucleolus</location>
    </subcellularLocation>
</comment>
<dbReference type="PROSITE" id="PS00678">
    <property type="entry name" value="WD_REPEATS_1"/>
    <property type="match status" value="2"/>
</dbReference>
<keyword evidence="2 5" id="KW-0853">WD repeat</keyword>
<evidence type="ECO:0000256" key="5">
    <source>
        <dbReference type="PROSITE-ProRule" id="PRU00221"/>
    </source>
</evidence>
<dbReference type="GO" id="GO:0000472">
    <property type="term" value="P:endonucleolytic cleavage to generate mature 5'-end of SSU-rRNA from (SSU-rRNA, 5.8S rRNA, LSU-rRNA)"/>
    <property type="evidence" value="ECO:0007669"/>
    <property type="project" value="TreeGrafter"/>
</dbReference>
<dbReference type="InterPro" id="IPR011047">
    <property type="entry name" value="Quinoprotein_ADH-like_sf"/>
</dbReference>
<dbReference type="RefSeq" id="XP_038777337.1">
    <property type="nucleotide sequence ID" value="XM_038921409.1"/>
</dbReference>
<dbReference type="EMBL" id="CP064812">
    <property type="protein sequence ID" value="QPG73772.1"/>
    <property type="molecule type" value="Genomic_DNA"/>
</dbReference>
<gene>
    <name evidence="8" type="ORF">FOA43_001086</name>
</gene>
<dbReference type="Gene3D" id="2.130.10.10">
    <property type="entry name" value="YVTN repeat-like/Quinoprotein amine dehydrogenase"/>
    <property type="match status" value="3"/>
</dbReference>
<dbReference type="PANTHER" id="PTHR19854">
    <property type="entry name" value="TRANSDUCIN BETA-LIKE 3"/>
    <property type="match status" value="1"/>
</dbReference>
<evidence type="ECO:0000313" key="9">
    <source>
        <dbReference type="Proteomes" id="UP000662931"/>
    </source>
</evidence>
<evidence type="ECO:0000256" key="3">
    <source>
        <dbReference type="ARBA" id="ARBA00022737"/>
    </source>
</evidence>
<proteinExistence type="predicted"/>
<dbReference type="InterPro" id="IPR020472">
    <property type="entry name" value="WD40_PAC1"/>
</dbReference>
<keyword evidence="9" id="KW-1185">Reference proteome</keyword>
<dbReference type="PRINTS" id="PR00320">
    <property type="entry name" value="GPROTEINBRPT"/>
</dbReference>
<sequence length="794" mass="88784">MDSKRSFKKIDIEPFFIGAGNATFSADGSIMATAVLEDTIIMNRQTNQILHSIQGDSTEVTVLQLSPNARFLAIVSQSQQLRIFSLETGSIIKAVRLSSASYIAAADTTSSLFAFGLTDGSVIVWDIEGSFITHNLKGHGGTISSLSFFGELNSKRWKLASGDIMGMVKIWDLVKRKCILTKKEHTAAVRGLNFNADGSRFVSSARDSLAMVYNTNGWKEITAVPVEMSVEAAGFVVINNREYLYTAGEGCMMKVWDLEEEMLAFETIKPLKTTEELLMAQIVQLSEDSSKVIAVLSDQTIEDLDLSSLDVTNRIISVSRRMAGNHGTIADMRYVGPNFDHMALATNSPSLRMVDFENKPFDMDLYAGHTDLLNMLDVTIDGRWLATASKDNTARLWKYNDESDKFDCYAVFEGHAASVTAVGLPRTLIDRFPRFIITASEDLTIKKWVVPKPDGNKSVKVVKVSDYTRRAHDKVIHAIDISPNNDFLATASHDKTAKIWDLQTGETVGVLRGHKRPVYDIRFCNYDRLVVTCSGDQTAKVWSLENFTCQRTFEGHANAVQRVSFISKNQLIIGAGADGLIKIWEVSSGECIQTLDNHDNRIWALCVKDDGAEFVSADADGAITVWKDNTEEAQIEADSDKKLRIEKEQALQNYISEGSWVEAFELALKLDHPMRLYNVVKSSIAANQDSKSVIGSFALEEVIAKLDEDKIKLIFKRIRDWNTNSRLFNVAQKLIRVILTKFEIEKLSQIPGIMNYIDAIVPYSERHYSRYDKLVEDSYVLDYVAKKMDELVGQ</sequence>
<dbReference type="OrthoDB" id="5414888at2759"/>
<dbReference type="CDD" id="cd00200">
    <property type="entry name" value="WD40"/>
    <property type="match status" value="1"/>
</dbReference>
<evidence type="ECO:0000256" key="4">
    <source>
        <dbReference type="ARBA" id="ARBA00023242"/>
    </source>
</evidence>
<dbReference type="InterPro" id="IPR013934">
    <property type="entry name" value="Utp13_C"/>
</dbReference>
<evidence type="ECO:0000256" key="1">
    <source>
        <dbReference type="ARBA" id="ARBA00004604"/>
    </source>
</evidence>